<dbReference type="InterPro" id="IPR001017">
    <property type="entry name" value="DH_E1"/>
</dbReference>
<dbReference type="InterPro" id="IPR042179">
    <property type="entry name" value="KGD_C_sf"/>
</dbReference>
<comment type="cofactor">
    <cofactor evidence="1 6">
        <name>thiamine diphosphate</name>
        <dbReference type="ChEBI" id="CHEBI:58937"/>
    </cofactor>
</comment>
<sequence>MATDGSGNSNPWQRFYGPNLGYIQEQYEVYSQNPEAVDPDIRHLFERWGPPLEEERKETEAVASRLNMSKVVAAERLAQNIRTYGHLAARINPLKPDEQVDTRLLQPESVGLTEADLKALPATVFGEDAPEGARTGWDVIQRLKESYTQSIAFQFVHVHNLEERKWLERMVESHQFQKPLSDNKKKKLLERLTEVEEFERFLHKTFVGQKRFSIEGIDMMVPMLDELIHCSVHGGIGHVLLGMAHRGRLNVLAHILGKPYEIIFSEFHHAPNKELVPSEGSIGINYGWTGDVKYHLGGERNVDEGDSLHAKVTLANNPSHLEFVNPVVEGATRAAQETRQGAGHPEQDMNKAFTVIIHGDAAFPGEGIVPETMNLSRLPGYRTGGTIHLIANNQLGFTTESVDSRSTTYASDMARGFEVPIVHVNADDPEACLAAMRLACDYRARFHKDFLIDLIGYRRFGHNEMDDPAATQHQLYNLIKKHPTVRTRFAQSLVSQGVLSSEEAKKVEESVQEKLKIAYKKTKRIEIGEMDEELLPPEVVASDWPQVETGVPAEILKKVNAELLNKPEGFTVYPKLERILSRRTDAFDTDEARIDWPHAESLAYATILVEGTPIRLTGQDSQRGTFAHRHLVLHDPETGKSFCPMHHLPDAKATFAIHNSPLSEAAVLGFEYGYNVAAPETMVLWEAQFGDFANAGQVIIDQFLAAGRAKWAQKSSLVLLLPHGYEGQGPEHSSARLERFLQLAAENNWTVANLSSAAQYFHLLRRQAAFVGKEEARPLVLMTPKSLIRNKRVAVPGSQLQQGFFRRVLESPTTGGTPDRVKRLVLCSGKVAIDLEEALDGAGQYDHLHILRVEQLYPFPGEEIAEAIRRFGNLEEIIWVQEEPKNMGAWQYMEPRVRALAPIGVSVKYVGRRERSSTAEGVPDVHRIEQERIVNEALNLRIEAATNSGGNRRD</sequence>
<dbReference type="GO" id="GO:0004591">
    <property type="term" value="F:oxoglutarate dehydrogenase (succinyl-transferring) activity"/>
    <property type="evidence" value="ECO:0007669"/>
    <property type="project" value="UniProtKB-EC"/>
</dbReference>
<evidence type="ECO:0000256" key="3">
    <source>
        <dbReference type="ARBA" id="ARBA00023052"/>
    </source>
</evidence>
<keyword evidence="9" id="KW-1185">Reference proteome</keyword>
<accession>A0ABU1IJ84</accession>
<dbReference type="Pfam" id="PF00676">
    <property type="entry name" value="E1_dh"/>
    <property type="match status" value="1"/>
</dbReference>
<dbReference type="PANTHER" id="PTHR23152:SF4">
    <property type="entry name" value="2-OXOADIPATE DEHYDROGENASE COMPLEX COMPONENT E1"/>
    <property type="match status" value="1"/>
</dbReference>
<evidence type="ECO:0000256" key="4">
    <source>
        <dbReference type="ARBA" id="ARBA00023152"/>
    </source>
</evidence>
<dbReference type="SUPFAM" id="SSF52518">
    <property type="entry name" value="Thiamin diphosphate-binding fold (THDP-binding)"/>
    <property type="match status" value="2"/>
</dbReference>
<organism evidence="8 9">
    <name type="scientific">Desmospora profundinema</name>
    <dbReference type="NCBI Taxonomy" id="1571184"/>
    <lineage>
        <taxon>Bacteria</taxon>
        <taxon>Bacillati</taxon>
        <taxon>Bacillota</taxon>
        <taxon>Bacilli</taxon>
        <taxon>Bacillales</taxon>
        <taxon>Thermoactinomycetaceae</taxon>
        <taxon>Desmospora</taxon>
    </lineage>
</organism>
<comment type="caution">
    <text evidence="8">The sequence shown here is derived from an EMBL/GenBank/DDBJ whole genome shotgun (WGS) entry which is preliminary data.</text>
</comment>
<reference evidence="8 9" key="1">
    <citation type="submission" date="2023-07" db="EMBL/GenBank/DDBJ databases">
        <title>Genomic Encyclopedia of Type Strains, Phase IV (KMG-IV): sequencing the most valuable type-strain genomes for metagenomic binning, comparative biology and taxonomic classification.</title>
        <authorList>
            <person name="Goeker M."/>
        </authorList>
    </citation>
    <scope>NUCLEOTIDE SEQUENCE [LARGE SCALE GENOMIC DNA]</scope>
    <source>
        <strain evidence="8 9">DSM 45903</strain>
    </source>
</reference>
<proteinExistence type="inferred from homology"/>
<dbReference type="Pfam" id="PF16870">
    <property type="entry name" value="OxoGdeHyase_C"/>
    <property type="match status" value="1"/>
</dbReference>
<dbReference type="HAMAP" id="MF_01169">
    <property type="entry name" value="SucA_OdhA"/>
    <property type="match status" value="1"/>
</dbReference>
<evidence type="ECO:0000256" key="6">
    <source>
        <dbReference type="HAMAP-Rule" id="MF_01169"/>
    </source>
</evidence>
<dbReference type="PANTHER" id="PTHR23152">
    <property type="entry name" value="2-OXOGLUTARATE DEHYDROGENASE"/>
    <property type="match status" value="1"/>
</dbReference>
<gene>
    <name evidence="6" type="primary">odhA</name>
    <name evidence="8" type="ORF">JOE21_000831</name>
</gene>
<evidence type="ECO:0000313" key="9">
    <source>
        <dbReference type="Proteomes" id="UP001185012"/>
    </source>
</evidence>
<dbReference type="Gene3D" id="3.40.50.970">
    <property type="match status" value="1"/>
</dbReference>
<dbReference type="NCBIfam" id="NF008907">
    <property type="entry name" value="PRK12270.1"/>
    <property type="match status" value="1"/>
</dbReference>
<name>A0ABU1IJ84_9BACL</name>
<dbReference type="InterPro" id="IPR005475">
    <property type="entry name" value="Transketolase-like_Pyr-bd"/>
</dbReference>
<keyword evidence="3 6" id="KW-0786">Thiamine pyrophosphate</keyword>
<comment type="catalytic activity">
    <reaction evidence="5 6">
        <text>N(6)-[(R)-lipoyl]-L-lysyl-[protein] + 2-oxoglutarate + H(+) = N(6)-[(R)-S(8)-succinyldihydrolipoyl]-L-lysyl-[protein] + CO2</text>
        <dbReference type="Rhea" id="RHEA:12188"/>
        <dbReference type="Rhea" id="RHEA-COMP:10474"/>
        <dbReference type="Rhea" id="RHEA-COMP:20092"/>
        <dbReference type="ChEBI" id="CHEBI:15378"/>
        <dbReference type="ChEBI" id="CHEBI:16526"/>
        <dbReference type="ChEBI" id="CHEBI:16810"/>
        <dbReference type="ChEBI" id="CHEBI:83099"/>
        <dbReference type="ChEBI" id="CHEBI:83120"/>
        <dbReference type="EC" id="1.2.4.2"/>
    </reaction>
</comment>
<dbReference type="RefSeq" id="WP_309862698.1">
    <property type="nucleotide sequence ID" value="NZ_JAVDQG010000002.1"/>
</dbReference>
<dbReference type="Pfam" id="PF02779">
    <property type="entry name" value="Transket_pyr"/>
    <property type="match status" value="1"/>
</dbReference>
<dbReference type="EC" id="1.2.4.2" evidence="6"/>
<dbReference type="NCBIfam" id="NF006914">
    <property type="entry name" value="PRK09404.1"/>
    <property type="match status" value="1"/>
</dbReference>
<dbReference type="InterPro" id="IPR031717">
    <property type="entry name" value="ODO-1/KGD_C"/>
</dbReference>
<evidence type="ECO:0000256" key="1">
    <source>
        <dbReference type="ARBA" id="ARBA00001964"/>
    </source>
</evidence>
<dbReference type="InterPro" id="IPR011603">
    <property type="entry name" value="2oxoglutarate_DH_E1"/>
</dbReference>
<dbReference type="NCBIfam" id="TIGR00239">
    <property type="entry name" value="2oxo_dh_E1"/>
    <property type="match status" value="1"/>
</dbReference>
<evidence type="ECO:0000259" key="7">
    <source>
        <dbReference type="SMART" id="SM00861"/>
    </source>
</evidence>
<dbReference type="Proteomes" id="UP001185012">
    <property type="component" value="Unassembled WGS sequence"/>
</dbReference>
<dbReference type="InterPro" id="IPR029061">
    <property type="entry name" value="THDP-binding"/>
</dbReference>
<dbReference type="Gene3D" id="1.10.287.1150">
    <property type="entry name" value="TPP helical domain"/>
    <property type="match status" value="1"/>
</dbReference>
<evidence type="ECO:0000256" key="2">
    <source>
        <dbReference type="ARBA" id="ARBA00023002"/>
    </source>
</evidence>
<comment type="subunit">
    <text evidence="6">Homodimer. Part of the 2-oxoglutarate dehydrogenase (OGDH) complex composed of E1 (2-oxoglutarate dehydrogenase), E2 (dihydrolipoamide succinyltransferase) and E3 (dihydrolipoamide dehydrogenase); the complex contains multiple copies of the three enzymatic components (E1, E2 and E3).</text>
</comment>
<comment type="function">
    <text evidence="6">E1 component of the 2-oxoglutarate dehydrogenase (OGDH) complex which catalyzes the decarboxylation of 2-oxoglutarate, the first step in the conversion of 2-oxoglutarate to succinyl-CoA and CO(2).</text>
</comment>
<dbReference type="Gene3D" id="3.40.50.12470">
    <property type="match status" value="1"/>
</dbReference>
<evidence type="ECO:0000313" key="8">
    <source>
        <dbReference type="EMBL" id="MDR6224840.1"/>
    </source>
</evidence>
<keyword evidence="4 6" id="KW-0324">Glycolysis</keyword>
<keyword evidence="2 6" id="KW-0560">Oxidoreductase</keyword>
<dbReference type="InterPro" id="IPR023784">
    <property type="entry name" value="2oxoglutarate_DH_E1_bac"/>
</dbReference>
<dbReference type="Gene3D" id="3.40.50.11610">
    <property type="entry name" value="Multifunctional 2-oxoglutarate metabolism enzyme, C-terminal domain"/>
    <property type="match status" value="1"/>
</dbReference>
<dbReference type="EMBL" id="JAVDQG010000002">
    <property type="protein sequence ID" value="MDR6224840.1"/>
    <property type="molecule type" value="Genomic_DNA"/>
</dbReference>
<protein>
    <recommendedName>
        <fullName evidence="6">2-oxoglutarate dehydrogenase E1 component</fullName>
        <ecNumber evidence="6">1.2.4.2</ecNumber>
    </recommendedName>
    <alternativeName>
        <fullName evidence="6">Alpha-ketoglutarate dehydrogenase</fullName>
    </alternativeName>
</protein>
<dbReference type="PIRSF" id="PIRSF000157">
    <property type="entry name" value="Oxoglu_dh_E1"/>
    <property type="match status" value="1"/>
</dbReference>
<evidence type="ECO:0000256" key="5">
    <source>
        <dbReference type="ARBA" id="ARBA00051911"/>
    </source>
</evidence>
<comment type="similarity">
    <text evidence="6">Belongs to the alpha-ketoglutarate dehydrogenase family.</text>
</comment>
<dbReference type="SMART" id="SM00861">
    <property type="entry name" value="Transket_pyr"/>
    <property type="match status" value="1"/>
</dbReference>
<feature type="domain" description="Transketolase-like pyrimidine-binding" evidence="7">
    <location>
        <begin position="594"/>
        <end position="790"/>
    </location>
</feature>
<dbReference type="CDD" id="cd02016">
    <property type="entry name" value="TPP_E1_OGDC_like"/>
    <property type="match status" value="1"/>
</dbReference>